<dbReference type="STRING" id="477641.MODMU_0818"/>
<dbReference type="SFLD" id="SFLDS00001">
    <property type="entry name" value="Enolase"/>
    <property type="match status" value="1"/>
</dbReference>
<evidence type="ECO:0000256" key="1">
    <source>
        <dbReference type="ARBA" id="ARBA00023239"/>
    </source>
</evidence>
<dbReference type="InterPro" id="IPR029017">
    <property type="entry name" value="Enolase-like_N"/>
</dbReference>
<dbReference type="SUPFAM" id="SSF54826">
    <property type="entry name" value="Enolase N-terminal domain-like"/>
    <property type="match status" value="1"/>
</dbReference>
<dbReference type="InterPro" id="IPR013342">
    <property type="entry name" value="Mandelate_racemase_C"/>
</dbReference>
<evidence type="ECO:0000313" key="4">
    <source>
        <dbReference type="Proteomes" id="UP000006461"/>
    </source>
</evidence>
<reference evidence="3 4" key="1">
    <citation type="journal article" date="2012" name="J. Bacteriol.">
        <title>Genome Sequence of Radiation-Resistant Modestobacter marinus Strain BC501, a Representative Actinobacterium That Thrives on Calcareous Stone Surfaces.</title>
        <authorList>
            <person name="Normand P."/>
            <person name="Gury J."/>
            <person name="Pujic P."/>
            <person name="Chouaia B."/>
            <person name="Crotti E."/>
            <person name="Brusetti L."/>
            <person name="Daffonchio D."/>
            <person name="Vacherie B."/>
            <person name="Barbe V."/>
            <person name="Medigue C."/>
            <person name="Calteau A."/>
            <person name="Ghodhbane-Gtari F."/>
            <person name="Essoussi I."/>
            <person name="Nouioui I."/>
            <person name="Abbassi-Ghozzi I."/>
            <person name="Gtari M."/>
        </authorList>
    </citation>
    <scope>NUCLEOTIDE SEQUENCE [LARGE SCALE GENOMIC DNA]</scope>
    <source>
        <strain evidence="4">BC 501</strain>
    </source>
</reference>
<keyword evidence="1" id="KW-0456">Lyase</keyword>
<accession>I4ESA6</accession>
<gene>
    <name evidence="3" type="ordered locus">MODMU_0818</name>
</gene>
<dbReference type="InterPro" id="IPR034593">
    <property type="entry name" value="DgoD-like"/>
</dbReference>
<dbReference type="Gene3D" id="3.20.20.120">
    <property type="entry name" value="Enolase-like C-terminal domain"/>
    <property type="match status" value="1"/>
</dbReference>
<dbReference type="KEGG" id="mmar:MODMU_0818"/>
<dbReference type="EMBL" id="FO203431">
    <property type="protein sequence ID" value="CCH86269.1"/>
    <property type="molecule type" value="Genomic_DNA"/>
</dbReference>
<dbReference type="InterPro" id="IPR036849">
    <property type="entry name" value="Enolase-like_C_sf"/>
</dbReference>
<protein>
    <submittedName>
        <fullName evidence="3">Mandelate racemase/muconate lactonizing protein</fullName>
    </submittedName>
</protein>
<dbReference type="PANTHER" id="PTHR48080">
    <property type="entry name" value="D-GALACTONATE DEHYDRATASE-RELATED"/>
    <property type="match status" value="1"/>
</dbReference>
<dbReference type="Pfam" id="PF13378">
    <property type="entry name" value="MR_MLE_C"/>
    <property type="match status" value="1"/>
</dbReference>
<dbReference type="eggNOG" id="COG4948">
    <property type="taxonomic scope" value="Bacteria"/>
</dbReference>
<keyword evidence="4" id="KW-1185">Reference proteome</keyword>
<feature type="domain" description="Mandelate racemase/muconate lactonizing enzyme C-terminal" evidence="2">
    <location>
        <begin position="145"/>
        <end position="237"/>
    </location>
</feature>
<dbReference type="OMA" id="EFHSMWQ"/>
<name>I4ESA6_MODI5</name>
<evidence type="ECO:0000259" key="2">
    <source>
        <dbReference type="SMART" id="SM00922"/>
    </source>
</evidence>
<dbReference type="Proteomes" id="UP000006461">
    <property type="component" value="Chromosome"/>
</dbReference>
<dbReference type="SMART" id="SM00922">
    <property type="entry name" value="MR_MLE"/>
    <property type="match status" value="1"/>
</dbReference>
<dbReference type="OrthoDB" id="9802699at2"/>
<dbReference type="InterPro" id="IPR013341">
    <property type="entry name" value="Mandelate_racemase_N_dom"/>
</dbReference>
<dbReference type="HOGENOM" id="CLU_030273_3_1_11"/>
<dbReference type="GO" id="GO:0016829">
    <property type="term" value="F:lyase activity"/>
    <property type="evidence" value="ECO:0007669"/>
    <property type="project" value="UniProtKB-KW"/>
</dbReference>
<dbReference type="PATRIC" id="fig|477641.3.peg.763"/>
<dbReference type="AlphaFoldDB" id="I4ESA6"/>
<proteinExistence type="predicted"/>
<sequence length="366" mass="37648">MKITEITAAPLLRSSANQPMTFFVVRVATDEGLVGYGEACDCFGVSHPTVLATIVDDVLAPALLGTEVGAGGPVVEPVVHATRRTLGAGTVAAQARSAVAIALTDLAGQAAGRSVSDAAGRVRDSVRVYVGSSPFLESGPATQHLDRLAPALERGVDMVKMRIGQDWRAALRVLAELRGLLGDAVEVAVDASEFFTLADALGIADGLAGLDIAWLEEPLPYEQRPAIAELARRTRVPLAYGEHLFTLGEAAEALDGGITVVQPDASICGGIEPARAIAGLAAARGARAVGHLHGGVISMAANLHVAASTAVDVLEFPVHLDPLLTDDAGLALGLSAIVDGRLPVPTGPGLGVTLAPDFLDRWALRS</sequence>
<dbReference type="Pfam" id="PF02746">
    <property type="entry name" value="MR_MLE_N"/>
    <property type="match status" value="1"/>
</dbReference>
<dbReference type="SUPFAM" id="SSF51604">
    <property type="entry name" value="Enolase C-terminal domain-like"/>
    <property type="match status" value="1"/>
</dbReference>
<evidence type="ECO:0000313" key="3">
    <source>
        <dbReference type="EMBL" id="CCH86269.1"/>
    </source>
</evidence>
<dbReference type="PANTHER" id="PTHR48080:SF2">
    <property type="entry name" value="D-GALACTONATE DEHYDRATASE"/>
    <property type="match status" value="1"/>
</dbReference>
<dbReference type="CDD" id="cd03316">
    <property type="entry name" value="MR_like"/>
    <property type="match status" value="1"/>
</dbReference>
<dbReference type="Gene3D" id="3.30.390.10">
    <property type="entry name" value="Enolase-like, N-terminal domain"/>
    <property type="match status" value="1"/>
</dbReference>
<organism evidence="3 4">
    <name type="scientific">Modestobacter italicus (strain DSM 44449 / CECT 9708 / BC 501)</name>
    <dbReference type="NCBI Taxonomy" id="2732864"/>
    <lineage>
        <taxon>Bacteria</taxon>
        <taxon>Bacillati</taxon>
        <taxon>Actinomycetota</taxon>
        <taxon>Actinomycetes</taxon>
        <taxon>Geodermatophilales</taxon>
        <taxon>Geodermatophilaceae</taxon>
        <taxon>Modestobacter</taxon>
    </lineage>
</organism>
<dbReference type="InterPro" id="IPR029065">
    <property type="entry name" value="Enolase_C-like"/>
</dbReference>